<accession>A0A2N3VGW1</accession>
<evidence type="ECO:0008006" key="4">
    <source>
        <dbReference type="Google" id="ProtNLM"/>
    </source>
</evidence>
<dbReference type="EMBL" id="PJMW01000002">
    <property type="protein sequence ID" value="PKV80862.1"/>
    <property type="molecule type" value="Genomic_DNA"/>
</dbReference>
<sequence>MSTEVATANDQFVPVIGSGMGDPFGAVTVYADMIDTAYGLAEKLCRTPLVGTVYRGKPADAAVAILYGAELGLNPLQSLQQVFTVHGTPAIYARTMGALLKRRGFRFQTIESTDEQVTVTGTSPIGDVETSTWTIERATRAGYVPQIDERTGKFALNGNGKLIGNEKYITDPQAMLYAKALAEVSRRLAPDVLLGISRTYEDVESEPAPTVRVTSERVTAADILGDPVDETPPATVVDWVDERPAETAAPAEQQADAPADEPAAKPPKPSTATQQKKIARLLDERGIAAAADKLATLTAFFARSFGSSAELTWDEAIALLAHLENDPVANEAQVTRIGELLDELRITDAADRLDIVSHIAGRTVGGFERLTSGEADAVATTLADKLAGRDETAGGAE</sequence>
<gene>
    <name evidence="2" type="ORF">ATK86_5299</name>
</gene>
<proteinExistence type="predicted"/>
<dbReference type="OrthoDB" id="3693665at2"/>
<comment type="caution">
    <text evidence="2">The sequence shown here is derived from an EMBL/GenBank/DDBJ whole genome shotgun (WGS) entry which is preliminary data.</text>
</comment>
<organism evidence="2 3">
    <name type="scientific">Nocardia fluminea</name>
    <dbReference type="NCBI Taxonomy" id="134984"/>
    <lineage>
        <taxon>Bacteria</taxon>
        <taxon>Bacillati</taxon>
        <taxon>Actinomycetota</taxon>
        <taxon>Actinomycetes</taxon>
        <taxon>Mycobacteriales</taxon>
        <taxon>Nocardiaceae</taxon>
        <taxon>Nocardia</taxon>
    </lineage>
</organism>
<evidence type="ECO:0000313" key="3">
    <source>
        <dbReference type="Proteomes" id="UP000233766"/>
    </source>
</evidence>
<evidence type="ECO:0000313" key="2">
    <source>
        <dbReference type="EMBL" id="PKV80862.1"/>
    </source>
</evidence>
<name>A0A2N3VGW1_9NOCA</name>
<evidence type="ECO:0000256" key="1">
    <source>
        <dbReference type="SAM" id="MobiDB-lite"/>
    </source>
</evidence>
<dbReference type="Proteomes" id="UP000233766">
    <property type="component" value="Unassembled WGS sequence"/>
</dbReference>
<feature type="region of interest" description="Disordered" evidence="1">
    <location>
        <begin position="245"/>
        <end position="275"/>
    </location>
</feature>
<dbReference type="RefSeq" id="WP_143876086.1">
    <property type="nucleotide sequence ID" value="NZ_PJMW01000002.1"/>
</dbReference>
<reference evidence="2 3" key="1">
    <citation type="submission" date="2017-12" db="EMBL/GenBank/DDBJ databases">
        <title>Sequencing the genomes of 1000 Actinobacteria strains.</title>
        <authorList>
            <person name="Klenk H.-P."/>
        </authorList>
    </citation>
    <scope>NUCLEOTIDE SEQUENCE [LARGE SCALE GENOMIC DNA]</scope>
    <source>
        <strain evidence="2 3">DSM 44489</strain>
    </source>
</reference>
<keyword evidence="3" id="KW-1185">Reference proteome</keyword>
<feature type="compositionally biased region" description="Low complexity" evidence="1">
    <location>
        <begin position="246"/>
        <end position="261"/>
    </location>
</feature>
<protein>
    <recommendedName>
        <fullName evidence="4">RecT family protein</fullName>
    </recommendedName>
</protein>
<dbReference type="AlphaFoldDB" id="A0A2N3VGW1"/>